<keyword evidence="2" id="KW-0813">Transport</keyword>
<dbReference type="GO" id="GO:0043190">
    <property type="term" value="C:ATP-binding cassette (ABC) transporter complex"/>
    <property type="evidence" value="ECO:0007669"/>
    <property type="project" value="TreeGrafter"/>
</dbReference>
<evidence type="ECO:0000256" key="2">
    <source>
        <dbReference type="ARBA" id="ARBA00022448"/>
    </source>
</evidence>
<accession>A0A846QK56</accession>
<dbReference type="InterPro" id="IPR003439">
    <property type="entry name" value="ABC_transporter-like_ATP-bd"/>
</dbReference>
<feature type="domain" description="ABC transporter" evidence="5">
    <location>
        <begin position="2"/>
        <end position="239"/>
    </location>
</feature>
<dbReference type="EMBL" id="JAATJA010000001">
    <property type="protein sequence ID" value="NJB66563.1"/>
    <property type="molecule type" value="Genomic_DNA"/>
</dbReference>
<comment type="caution">
    <text evidence="6">The sequence shown here is derived from an EMBL/GenBank/DDBJ whole genome shotgun (WGS) entry which is preliminary data.</text>
</comment>
<dbReference type="InterPro" id="IPR015856">
    <property type="entry name" value="ABC_transpr_CbiO/EcfA_su"/>
</dbReference>
<evidence type="ECO:0000313" key="6">
    <source>
        <dbReference type="EMBL" id="NJB66563.1"/>
    </source>
</evidence>
<dbReference type="InterPro" id="IPR027417">
    <property type="entry name" value="P-loop_NTPase"/>
</dbReference>
<comment type="similarity">
    <text evidence="1">Belongs to the ABC transporter superfamily.</text>
</comment>
<protein>
    <submittedName>
        <fullName evidence="6">Energy-coupling factor transport system ATP-binding protein</fullName>
        <ecNumber evidence="6">3.6.3.-</ecNumber>
    </submittedName>
</protein>
<dbReference type="AlphaFoldDB" id="A0A846QK56"/>
<dbReference type="Pfam" id="PF00005">
    <property type="entry name" value="ABC_tran"/>
    <property type="match status" value="2"/>
</dbReference>
<keyword evidence="4 6" id="KW-0067">ATP-binding</keyword>
<dbReference type="InterPro" id="IPR003593">
    <property type="entry name" value="AAA+_ATPase"/>
</dbReference>
<dbReference type="PANTHER" id="PTHR43553:SF24">
    <property type="entry name" value="ENERGY-COUPLING FACTOR TRANSPORTER ATP-BINDING PROTEIN ECFA1"/>
    <property type="match status" value="1"/>
</dbReference>
<dbReference type="GO" id="GO:0005524">
    <property type="term" value="F:ATP binding"/>
    <property type="evidence" value="ECO:0007669"/>
    <property type="project" value="UniProtKB-KW"/>
</dbReference>
<dbReference type="GO" id="GO:0016887">
    <property type="term" value="F:ATP hydrolysis activity"/>
    <property type="evidence" value="ECO:0007669"/>
    <property type="project" value="InterPro"/>
</dbReference>
<keyword evidence="7" id="KW-1185">Reference proteome</keyword>
<evidence type="ECO:0000256" key="4">
    <source>
        <dbReference type="ARBA" id="ARBA00022840"/>
    </source>
</evidence>
<dbReference type="PANTHER" id="PTHR43553">
    <property type="entry name" value="HEAVY METAL TRANSPORTER"/>
    <property type="match status" value="1"/>
</dbReference>
<dbReference type="PROSITE" id="PS00211">
    <property type="entry name" value="ABC_TRANSPORTER_1"/>
    <property type="match status" value="1"/>
</dbReference>
<name>A0A846QK56_9BACT</name>
<feature type="domain" description="ABC transporter" evidence="5">
    <location>
        <begin position="242"/>
        <end position="468"/>
    </location>
</feature>
<dbReference type="InterPro" id="IPR050095">
    <property type="entry name" value="ECF_ABC_transporter_ATP-bd"/>
</dbReference>
<dbReference type="Proteomes" id="UP000580856">
    <property type="component" value="Unassembled WGS sequence"/>
</dbReference>
<evidence type="ECO:0000256" key="1">
    <source>
        <dbReference type="ARBA" id="ARBA00005417"/>
    </source>
</evidence>
<dbReference type="GO" id="GO:0042626">
    <property type="term" value="F:ATPase-coupled transmembrane transporter activity"/>
    <property type="evidence" value="ECO:0007669"/>
    <property type="project" value="TreeGrafter"/>
</dbReference>
<dbReference type="CDD" id="cd03225">
    <property type="entry name" value="ABC_cobalt_CbiO_domain1"/>
    <property type="match status" value="2"/>
</dbReference>
<evidence type="ECO:0000256" key="3">
    <source>
        <dbReference type="ARBA" id="ARBA00022741"/>
    </source>
</evidence>
<dbReference type="RefSeq" id="WP_167939692.1">
    <property type="nucleotide sequence ID" value="NZ_JAATJA010000001.1"/>
</dbReference>
<dbReference type="InterPro" id="IPR017871">
    <property type="entry name" value="ABC_transporter-like_CS"/>
</dbReference>
<reference evidence="6 7" key="1">
    <citation type="submission" date="2020-03" db="EMBL/GenBank/DDBJ databases">
        <title>Genomic Encyclopedia of Type Strains, Phase IV (KMG-IV): sequencing the most valuable type-strain genomes for metagenomic binning, comparative biology and taxonomic classification.</title>
        <authorList>
            <person name="Goeker M."/>
        </authorList>
    </citation>
    <scope>NUCLEOTIDE SEQUENCE [LARGE SCALE GENOMIC DNA]</scope>
    <source>
        <strain evidence="6 7">DSM 24233</strain>
    </source>
</reference>
<evidence type="ECO:0000259" key="5">
    <source>
        <dbReference type="PROSITE" id="PS50893"/>
    </source>
</evidence>
<dbReference type="EC" id="3.6.3.-" evidence="6"/>
<keyword evidence="6" id="KW-0378">Hydrolase</keyword>
<dbReference type="SUPFAM" id="SSF52540">
    <property type="entry name" value="P-loop containing nucleoside triphosphate hydrolases"/>
    <property type="match status" value="2"/>
</dbReference>
<dbReference type="PROSITE" id="PS50893">
    <property type="entry name" value="ABC_TRANSPORTER_2"/>
    <property type="match status" value="2"/>
</dbReference>
<organism evidence="6 7">
    <name type="scientific">Desulfobaculum xiamenense</name>
    <dbReference type="NCBI Taxonomy" id="995050"/>
    <lineage>
        <taxon>Bacteria</taxon>
        <taxon>Pseudomonadati</taxon>
        <taxon>Thermodesulfobacteriota</taxon>
        <taxon>Desulfovibrionia</taxon>
        <taxon>Desulfovibrionales</taxon>
        <taxon>Desulfovibrionaceae</taxon>
        <taxon>Desulfobaculum</taxon>
    </lineage>
</organism>
<sequence length="470" mass="51268">MIDAHDLHFTTADTHAHVLRGVSLNVRRGERIALVGPSGAGKTTLGYHLCAIHKRALCGTSTGRLTISGQDCLDRDLPGFCGVVLQNPDSQLFCDTVEEEIALGPENMGKSPREVHHITERMLEVMGLSPYRHQRIHTLSHGLRQRLSIAGMLAIGPEVLFLDEPTNFLDNGSADALFTTLAERCASHGLTVIVVEHDLTRAMRFASRVVPMQDGRIVPADVITPLPSCPRPRTVLPGPVLLQADGLRFGWEPSRPVLENASLTLRAGEIVALTGDNGTGKTTLLRLLKGLSKPQAGRVATADSSPLMERVGLVFQNPDEQIFAHSVHAECGYALRNAKVPAPEADRRVREALALMRIDTLAERLPFTLSYGEKRRLSLASVLVTSPDILCLDEPTVALDRRNLDILRETLLDLRDAGTAILIATHDHAFAASVADRTLVIRDRHLEHDAQSDRSRTTPHAECEAAHAHA</sequence>
<keyword evidence="3" id="KW-0547">Nucleotide-binding</keyword>
<evidence type="ECO:0000313" key="7">
    <source>
        <dbReference type="Proteomes" id="UP000580856"/>
    </source>
</evidence>
<dbReference type="Gene3D" id="3.40.50.300">
    <property type="entry name" value="P-loop containing nucleotide triphosphate hydrolases"/>
    <property type="match status" value="2"/>
</dbReference>
<dbReference type="SMART" id="SM00382">
    <property type="entry name" value="AAA"/>
    <property type="match status" value="2"/>
</dbReference>
<proteinExistence type="inferred from homology"/>
<gene>
    <name evidence="6" type="ORF">GGQ74_000203</name>
</gene>